<protein>
    <submittedName>
        <fullName evidence="2">Uncharacterized protein</fullName>
    </submittedName>
</protein>
<dbReference type="Proteomes" id="UP000799118">
    <property type="component" value="Unassembled WGS sequence"/>
</dbReference>
<feature type="region of interest" description="Disordered" evidence="1">
    <location>
        <begin position="368"/>
        <end position="469"/>
    </location>
</feature>
<dbReference type="InterPro" id="IPR036910">
    <property type="entry name" value="HMG_box_dom_sf"/>
</dbReference>
<dbReference type="AlphaFoldDB" id="A0A6A4HPR3"/>
<proteinExistence type="predicted"/>
<evidence type="ECO:0000256" key="1">
    <source>
        <dbReference type="SAM" id="MobiDB-lite"/>
    </source>
</evidence>
<evidence type="ECO:0000313" key="2">
    <source>
        <dbReference type="EMBL" id="KAE9399983.1"/>
    </source>
</evidence>
<organism evidence="2 3">
    <name type="scientific">Gymnopus androsaceus JB14</name>
    <dbReference type="NCBI Taxonomy" id="1447944"/>
    <lineage>
        <taxon>Eukaryota</taxon>
        <taxon>Fungi</taxon>
        <taxon>Dikarya</taxon>
        <taxon>Basidiomycota</taxon>
        <taxon>Agaricomycotina</taxon>
        <taxon>Agaricomycetes</taxon>
        <taxon>Agaricomycetidae</taxon>
        <taxon>Agaricales</taxon>
        <taxon>Marasmiineae</taxon>
        <taxon>Omphalotaceae</taxon>
        <taxon>Gymnopus</taxon>
    </lineage>
</organism>
<dbReference type="Gene3D" id="1.10.30.10">
    <property type="entry name" value="High mobility group box domain"/>
    <property type="match status" value="1"/>
</dbReference>
<gene>
    <name evidence="2" type="ORF">BT96DRAFT_993440</name>
</gene>
<sequence length="469" mass="51857">MARQKKASNFDKLLHASRRVGSTARKPWRIRAKRIGIKLTAGQKSERKKQRAAQKQSYKEALLKVHQQIYAAAAEIHERFIHLPTELIATDIFQSERLQSSTKNVGRYNAFVSLQSKLMNAEVPEGQPRQKVNELSKKIAKKWEVMSEEEKDAATREELAHLRDRRANKEVGEHRVSATAAQDSVLTLQRVQESLERLTMRTGDEHLLITTRGSNKVYHKPYVFASSNRVVEFFSNAYKEIPADMGYRMDAFMVSGVEGLARTHVQILAQMKKDIAGLIFRKLQESVGNVKVGRMIYLGFEEQITKRFGIVVKNWPLKEFKNPSCVSTKSELELLWHAWDSGTAHFYRMTTQEYSDWLAIASGPAVIQSGDDRQGSGDGSSSGEAETGGQAAADERLSSTSGSGIQVPSGASPSPASGLAPPSNFVAMNMVTDSSGDAVAVRKRGSRKKHSDAGKPRKGRAGAAGNEAV</sequence>
<keyword evidence="3" id="KW-1185">Reference proteome</keyword>
<feature type="compositionally biased region" description="Basic residues" evidence="1">
    <location>
        <begin position="441"/>
        <end position="460"/>
    </location>
</feature>
<name>A0A6A4HPR3_9AGAR</name>
<accession>A0A6A4HPR3</accession>
<dbReference type="EMBL" id="ML769462">
    <property type="protein sequence ID" value="KAE9399983.1"/>
    <property type="molecule type" value="Genomic_DNA"/>
</dbReference>
<dbReference type="OrthoDB" id="3033638at2759"/>
<evidence type="ECO:0000313" key="3">
    <source>
        <dbReference type="Proteomes" id="UP000799118"/>
    </source>
</evidence>
<dbReference type="SUPFAM" id="SSF47095">
    <property type="entry name" value="HMG-box"/>
    <property type="match status" value="1"/>
</dbReference>
<reference evidence="2" key="1">
    <citation type="journal article" date="2019" name="Environ. Microbiol.">
        <title>Fungal ecological strategies reflected in gene transcription - a case study of two litter decomposers.</title>
        <authorList>
            <person name="Barbi F."/>
            <person name="Kohler A."/>
            <person name="Barry K."/>
            <person name="Baskaran P."/>
            <person name="Daum C."/>
            <person name="Fauchery L."/>
            <person name="Ihrmark K."/>
            <person name="Kuo A."/>
            <person name="LaButti K."/>
            <person name="Lipzen A."/>
            <person name="Morin E."/>
            <person name="Grigoriev I.V."/>
            <person name="Henrissat B."/>
            <person name="Lindahl B."/>
            <person name="Martin F."/>
        </authorList>
    </citation>
    <scope>NUCLEOTIDE SEQUENCE</scope>
    <source>
        <strain evidence="2">JB14</strain>
    </source>
</reference>
<feature type="compositionally biased region" description="Low complexity" evidence="1">
    <location>
        <begin position="379"/>
        <end position="392"/>
    </location>
</feature>
<feature type="compositionally biased region" description="Low complexity" evidence="1">
    <location>
        <begin position="408"/>
        <end position="423"/>
    </location>
</feature>